<dbReference type="GO" id="GO:0005886">
    <property type="term" value="C:plasma membrane"/>
    <property type="evidence" value="ECO:0007669"/>
    <property type="project" value="UniProtKB-SubCell"/>
</dbReference>
<comment type="caution">
    <text evidence="9">The sequence shown here is derived from an EMBL/GenBank/DDBJ whole genome shotgun (WGS) entry which is preliminary data.</text>
</comment>
<dbReference type="AlphaFoldDB" id="S0G1G8"/>
<keyword evidence="5 7" id="KW-1133">Transmembrane helix</keyword>
<keyword evidence="6 7" id="KW-0472">Membrane</keyword>
<evidence type="ECO:0000313" key="10">
    <source>
        <dbReference type="Proteomes" id="UP000014216"/>
    </source>
</evidence>
<sequence length="255" mass="27434">MLFRRIYQFMIVYGIFLGLLLAVKTGLSLSDYVIPGIPLILDTAGQVAGGFFKDVLDTLSVAILGQGISIFLAFFVGILGRRSSWAGSMIRVTAYNIQAYPIVALAPIIFILLGDGFLSRLLIAAMICYFPLLLSVLGVMAAPVTDIEHFYIATGRMRWHLEVKIRAFENLSKLTTVIAGSATLAMAGTIVAEFIAANAGIGYSIRIALYQSDLAAILTALFMIGIVISVYQGLLESLGEAVKAKWGSENKGALL</sequence>
<feature type="transmembrane region" description="Helical" evidence="7">
    <location>
        <begin position="58"/>
        <end position="80"/>
    </location>
</feature>
<keyword evidence="10" id="KW-1185">Reference proteome</keyword>
<dbReference type="GO" id="GO:0055085">
    <property type="term" value="P:transmembrane transport"/>
    <property type="evidence" value="ECO:0007669"/>
    <property type="project" value="InterPro"/>
</dbReference>
<evidence type="ECO:0000256" key="6">
    <source>
        <dbReference type="ARBA" id="ARBA00023136"/>
    </source>
</evidence>
<evidence type="ECO:0000256" key="4">
    <source>
        <dbReference type="ARBA" id="ARBA00022692"/>
    </source>
</evidence>
<dbReference type="Pfam" id="PF00528">
    <property type="entry name" value="BPD_transp_1"/>
    <property type="match status" value="1"/>
</dbReference>
<dbReference type="EMBL" id="APJX01000014">
    <property type="protein sequence ID" value="EMS77556.1"/>
    <property type="molecule type" value="Genomic_DNA"/>
</dbReference>
<protein>
    <submittedName>
        <fullName evidence="9">Sulfonate/nitrate/taurine transport system permease SsuC</fullName>
    </submittedName>
</protein>
<evidence type="ECO:0000256" key="1">
    <source>
        <dbReference type="ARBA" id="ARBA00004651"/>
    </source>
</evidence>
<feature type="transmembrane region" description="Helical" evidence="7">
    <location>
        <begin position="119"/>
        <end position="142"/>
    </location>
</feature>
<reference evidence="9 10" key="1">
    <citation type="journal article" date="2013" name="Genome Announc.">
        <title>Draft Genome Sequence of Desulfotignum phosphitoxidans DSM 13687 Strain FiPS-3.</title>
        <authorList>
            <person name="Poehlein A."/>
            <person name="Daniel R."/>
            <person name="Simeonova D.D."/>
        </authorList>
    </citation>
    <scope>NUCLEOTIDE SEQUENCE [LARGE SCALE GENOMIC DNA]</scope>
    <source>
        <strain evidence="9 10">DSM 13687</strain>
    </source>
</reference>
<dbReference type="InterPro" id="IPR000515">
    <property type="entry name" value="MetI-like"/>
</dbReference>
<organism evidence="9 10">
    <name type="scientific">Desulfotignum phosphitoxidans DSM 13687</name>
    <dbReference type="NCBI Taxonomy" id="1286635"/>
    <lineage>
        <taxon>Bacteria</taxon>
        <taxon>Pseudomonadati</taxon>
        <taxon>Thermodesulfobacteriota</taxon>
        <taxon>Desulfobacteria</taxon>
        <taxon>Desulfobacterales</taxon>
        <taxon>Desulfobacteraceae</taxon>
        <taxon>Desulfotignum</taxon>
    </lineage>
</organism>
<evidence type="ECO:0000256" key="7">
    <source>
        <dbReference type="SAM" id="Phobius"/>
    </source>
</evidence>
<accession>S0G1G8</accession>
<dbReference type="SUPFAM" id="SSF161098">
    <property type="entry name" value="MetI-like"/>
    <property type="match status" value="1"/>
</dbReference>
<feature type="transmembrane region" description="Helical" evidence="7">
    <location>
        <begin position="174"/>
        <end position="195"/>
    </location>
</feature>
<keyword evidence="2" id="KW-0813">Transport</keyword>
<gene>
    <name evidence="9" type="primary">ssuC</name>
    <name evidence="9" type="ORF">Dpo_14c00400</name>
</gene>
<feature type="domain" description="ABC transmembrane type-1" evidence="8">
    <location>
        <begin position="70"/>
        <end position="230"/>
    </location>
</feature>
<comment type="subcellular location">
    <subcellularLocation>
        <location evidence="1">Cell membrane</location>
        <topology evidence="1">Multi-pass membrane protein</topology>
    </subcellularLocation>
</comment>
<dbReference type="Proteomes" id="UP000014216">
    <property type="component" value="Unassembled WGS sequence"/>
</dbReference>
<proteinExistence type="predicted"/>
<dbReference type="PANTHER" id="PTHR30151:SF0">
    <property type="entry name" value="ABC TRANSPORTER PERMEASE PROTEIN MJ0413-RELATED"/>
    <property type="match status" value="1"/>
</dbReference>
<dbReference type="InterPro" id="IPR035906">
    <property type="entry name" value="MetI-like_sf"/>
</dbReference>
<dbReference type="PATRIC" id="fig|1286635.3.peg.4481"/>
<keyword evidence="3" id="KW-1003">Cell membrane</keyword>
<evidence type="ECO:0000256" key="5">
    <source>
        <dbReference type="ARBA" id="ARBA00022989"/>
    </source>
</evidence>
<feature type="transmembrane region" description="Helical" evidence="7">
    <location>
        <begin position="92"/>
        <end position="113"/>
    </location>
</feature>
<dbReference type="RefSeq" id="WP_006968453.1">
    <property type="nucleotide sequence ID" value="NZ_APJX01000014.1"/>
</dbReference>
<feature type="transmembrane region" description="Helical" evidence="7">
    <location>
        <begin position="6"/>
        <end position="23"/>
    </location>
</feature>
<evidence type="ECO:0000256" key="2">
    <source>
        <dbReference type="ARBA" id="ARBA00022448"/>
    </source>
</evidence>
<dbReference type="OrthoDB" id="9792509at2"/>
<name>S0G1G8_9BACT</name>
<feature type="transmembrane region" description="Helical" evidence="7">
    <location>
        <begin position="215"/>
        <end position="235"/>
    </location>
</feature>
<evidence type="ECO:0000313" key="9">
    <source>
        <dbReference type="EMBL" id="EMS77556.1"/>
    </source>
</evidence>
<keyword evidence="4 7" id="KW-0812">Transmembrane</keyword>
<dbReference type="PANTHER" id="PTHR30151">
    <property type="entry name" value="ALKANE SULFONATE ABC TRANSPORTER-RELATED, MEMBRANE SUBUNIT"/>
    <property type="match status" value="1"/>
</dbReference>
<evidence type="ECO:0000256" key="3">
    <source>
        <dbReference type="ARBA" id="ARBA00022475"/>
    </source>
</evidence>
<evidence type="ECO:0000259" key="8">
    <source>
        <dbReference type="Pfam" id="PF00528"/>
    </source>
</evidence>